<dbReference type="Proteomes" id="UP000050384">
    <property type="component" value="Unassembled WGS sequence"/>
</dbReference>
<organism evidence="2 3">
    <name type="scientific">Pseudomonas syringae pv. spinaceae</name>
    <dbReference type="NCBI Taxonomy" id="264459"/>
    <lineage>
        <taxon>Bacteria</taxon>
        <taxon>Pseudomonadati</taxon>
        <taxon>Pseudomonadota</taxon>
        <taxon>Gammaproteobacteria</taxon>
        <taxon>Pseudomonadales</taxon>
        <taxon>Pseudomonadaceae</taxon>
        <taxon>Pseudomonas</taxon>
        <taxon>Pseudomonas syringae</taxon>
    </lineage>
</organism>
<dbReference type="PATRIC" id="fig|264459.3.peg.4906"/>
<protein>
    <recommendedName>
        <fullName evidence="1">NTF2 fold immunity protein domain-containing protein</fullName>
    </recommendedName>
</protein>
<feature type="domain" description="NTF2 fold immunity protein" evidence="1">
    <location>
        <begin position="19"/>
        <end position="146"/>
    </location>
</feature>
<dbReference type="Pfam" id="PF15655">
    <property type="entry name" value="Imm-NTF2"/>
    <property type="match status" value="1"/>
</dbReference>
<dbReference type="InterPro" id="IPR028049">
    <property type="entry name" value="Imm-NTF2"/>
</dbReference>
<proteinExistence type="predicted"/>
<evidence type="ECO:0000313" key="2">
    <source>
        <dbReference type="EMBL" id="KPY71784.1"/>
    </source>
</evidence>
<dbReference type="AlphaFoldDB" id="A0A0N8SYJ7"/>
<dbReference type="RefSeq" id="WP_080397310.1">
    <property type="nucleotide sequence ID" value="NZ_LJRI01001163.1"/>
</dbReference>
<dbReference type="EMBL" id="LJRI01001163">
    <property type="protein sequence ID" value="KPY71784.1"/>
    <property type="molecule type" value="Genomic_DNA"/>
</dbReference>
<evidence type="ECO:0000259" key="1">
    <source>
        <dbReference type="Pfam" id="PF15655"/>
    </source>
</evidence>
<comment type="caution">
    <text evidence="2">The sequence shown here is derived from an EMBL/GenBank/DDBJ whole genome shotgun (WGS) entry which is preliminary data.</text>
</comment>
<sequence length="150" mass="17572">MAQNSKTKSGTALSEEVVERSFRDFSTALCNWELWFYKHKRAMRDVENDSSDADERAHAELLAIFSAHVTRKGRNYDKLENLVCSVHPEYEFEHNSVKLEISSQKKATVIYKKKHGLAQTYRLTFSIADNACKIQKREFQDDDKWRTTYI</sequence>
<gene>
    <name evidence="2" type="ORF">ALO94_03046</name>
</gene>
<reference evidence="2 3" key="1">
    <citation type="submission" date="2015-09" db="EMBL/GenBank/DDBJ databases">
        <title>Genome announcement of multiple Pseudomonas syringae strains.</title>
        <authorList>
            <person name="Thakur S."/>
            <person name="Wang P.W."/>
            <person name="Gong Y."/>
            <person name="Weir B.S."/>
            <person name="Guttman D.S."/>
        </authorList>
    </citation>
    <scope>NUCLEOTIDE SEQUENCE [LARGE SCALE GENOMIC DNA]</scope>
    <source>
        <strain evidence="2 3">ICMP16929</strain>
    </source>
</reference>
<accession>A0A0N8SYJ7</accession>
<name>A0A0N8SYJ7_PSESX</name>
<evidence type="ECO:0000313" key="3">
    <source>
        <dbReference type="Proteomes" id="UP000050384"/>
    </source>
</evidence>